<protein>
    <submittedName>
        <fullName evidence="2">Uncharacterized protein</fullName>
    </submittedName>
</protein>
<dbReference type="EMBL" id="AVBG01000007">
    <property type="protein sequence ID" value="KGP91353.1"/>
    <property type="molecule type" value="Genomic_DNA"/>
</dbReference>
<gene>
    <name evidence="2" type="ORF">N780_08940</name>
</gene>
<keyword evidence="1" id="KW-0472">Membrane</keyword>
<organism evidence="2 3">
    <name type="scientific">Pontibacillus chungwhensis BH030062</name>
    <dbReference type="NCBI Taxonomy" id="1385513"/>
    <lineage>
        <taxon>Bacteria</taxon>
        <taxon>Bacillati</taxon>
        <taxon>Bacillota</taxon>
        <taxon>Bacilli</taxon>
        <taxon>Bacillales</taxon>
        <taxon>Bacillaceae</taxon>
        <taxon>Pontibacillus</taxon>
    </lineage>
</organism>
<evidence type="ECO:0000313" key="3">
    <source>
        <dbReference type="Proteomes" id="UP000030153"/>
    </source>
</evidence>
<keyword evidence="1" id="KW-0812">Transmembrane</keyword>
<feature type="transmembrane region" description="Helical" evidence="1">
    <location>
        <begin position="6"/>
        <end position="22"/>
    </location>
</feature>
<evidence type="ECO:0000256" key="1">
    <source>
        <dbReference type="SAM" id="Phobius"/>
    </source>
</evidence>
<comment type="caution">
    <text evidence="2">The sequence shown here is derived from an EMBL/GenBank/DDBJ whole genome shotgun (WGS) entry which is preliminary data.</text>
</comment>
<keyword evidence="1" id="KW-1133">Transmembrane helix</keyword>
<name>A0A0A2UXB1_9BACI</name>
<dbReference type="Proteomes" id="UP000030153">
    <property type="component" value="Unassembled WGS sequence"/>
</dbReference>
<feature type="transmembrane region" description="Helical" evidence="1">
    <location>
        <begin position="59"/>
        <end position="77"/>
    </location>
</feature>
<reference evidence="2 3" key="1">
    <citation type="submission" date="2013-08" db="EMBL/GenBank/DDBJ databases">
        <title>Genome of Pontibacillus chungwhensis.</title>
        <authorList>
            <person name="Wang Q."/>
            <person name="Wang G."/>
        </authorList>
    </citation>
    <scope>NUCLEOTIDE SEQUENCE [LARGE SCALE GENOMIC DNA]</scope>
    <source>
        <strain evidence="2 3">BH030062</strain>
    </source>
</reference>
<dbReference type="AlphaFoldDB" id="A0A0A2UXB1"/>
<proteinExistence type="predicted"/>
<dbReference type="STRING" id="1385513.N780_08940"/>
<sequence length="93" mass="10463">MIYILYLIPIILGIYYIANGIRHIGVSHFLAPLILGPISLIVILWRIFGEFENDGAKMLLFVIAVVLSSSFMFTSMVPTEKVFSAQSENQKID</sequence>
<accession>A0A0A2UXB1</accession>
<feature type="transmembrane region" description="Helical" evidence="1">
    <location>
        <begin position="29"/>
        <end position="47"/>
    </location>
</feature>
<evidence type="ECO:0000313" key="2">
    <source>
        <dbReference type="EMBL" id="KGP91353.1"/>
    </source>
</evidence>
<keyword evidence="3" id="KW-1185">Reference proteome</keyword>
<dbReference type="RefSeq" id="WP_036783778.1">
    <property type="nucleotide sequence ID" value="NZ_AVBG01000007.1"/>
</dbReference>